<dbReference type="Proteomes" id="UP001144372">
    <property type="component" value="Unassembled WGS sequence"/>
</dbReference>
<name>A0A9W6FT38_9BACT</name>
<dbReference type="Gene3D" id="3.30.70.670">
    <property type="entry name" value="Formiminotransferase, C-terminal subdomain"/>
    <property type="match status" value="1"/>
</dbReference>
<dbReference type="GO" id="GO:0016740">
    <property type="term" value="F:transferase activity"/>
    <property type="evidence" value="ECO:0007669"/>
    <property type="project" value="InterPro"/>
</dbReference>
<evidence type="ECO:0000259" key="1">
    <source>
        <dbReference type="SMART" id="SM01221"/>
    </source>
</evidence>
<feature type="domain" description="Formiminotransferase C-terminal subdomain" evidence="1">
    <location>
        <begin position="1"/>
        <end position="85"/>
    </location>
</feature>
<dbReference type="SMART" id="SM01221">
    <property type="entry name" value="FTCD"/>
    <property type="match status" value="1"/>
</dbReference>
<dbReference type="EMBL" id="BSDR01000001">
    <property type="protein sequence ID" value="GLI32915.1"/>
    <property type="molecule type" value="Genomic_DNA"/>
</dbReference>
<gene>
    <name evidence="2" type="ORF">DAMNIGENAA_03480</name>
</gene>
<dbReference type="Pfam" id="PF02971">
    <property type="entry name" value="FTCD"/>
    <property type="match status" value="1"/>
</dbReference>
<accession>A0A9W6FT38</accession>
<dbReference type="SUPFAM" id="SSF55116">
    <property type="entry name" value="Formiminotransferase domain of formiminotransferase-cyclodeaminase"/>
    <property type="match status" value="1"/>
</dbReference>
<protein>
    <recommendedName>
        <fullName evidence="1">Formiminotransferase C-terminal subdomain domain-containing protein</fullName>
    </recommendedName>
</protein>
<proteinExistence type="predicted"/>
<dbReference type="AlphaFoldDB" id="A0A9W6FT38"/>
<sequence length="95" mass="10759">MAHVKAMGVALQERGCVQVSMNIVDYERNALYRVLELVRMEAQRWGVAIVETEIYGMVPAIALLESTAHYMQISGFDPDQIIEMRLLEMLGEDEA</sequence>
<comment type="caution">
    <text evidence="2">The sequence shown here is derived from an EMBL/GenBank/DDBJ whole genome shotgun (WGS) entry which is preliminary data.</text>
</comment>
<dbReference type="RefSeq" id="WP_373878650.1">
    <property type="nucleotide sequence ID" value="NZ_BSDR01000001.1"/>
</dbReference>
<organism evidence="2 3">
    <name type="scientific">Desulforhabdus amnigena</name>
    <dbReference type="NCBI Taxonomy" id="40218"/>
    <lineage>
        <taxon>Bacteria</taxon>
        <taxon>Pseudomonadati</taxon>
        <taxon>Thermodesulfobacteriota</taxon>
        <taxon>Syntrophobacteria</taxon>
        <taxon>Syntrophobacterales</taxon>
        <taxon>Syntrophobacteraceae</taxon>
        <taxon>Desulforhabdus</taxon>
    </lineage>
</organism>
<dbReference type="InterPro" id="IPR022384">
    <property type="entry name" value="FormiminoTrfase_cat_dom_sf"/>
</dbReference>
<reference evidence="2" key="1">
    <citation type="submission" date="2022-12" db="EMBL/GenBank/DDBJ databases">
        <title>Reference genome sequencing for broad-spectrum identification of bacterial and archaeal isolates by mass spectrometry.</title>
        <authorList>
            <person name="Sekiguchi Y."/>
            <person name="Tourlousse D.M."/>
        </authorList>
    </citation>
    <scope>NUCLEOTIDE SEQUENCE</scope>
    <source>
        <strain evidence="2">ASRB1</strain>
    </source>
</reference>
<keyword evidence="3" id="KW-1185">Reference proteome</keyword>
<dbReference type="InterPro" id="IPR037070">
    <property type="entry name" value="Formiminotransferase_C_sf"/>
</dbReference>
<dbReference type="GO" id="GO:0005542">
    <property type="term" value="F:folic acid binding"/>
    <property type="evidence" value="ECO:0007669"/>
    <property type="project" value="InterPro"/>
</dbReference>
<evidence type="ECO:0000313" key="3">
    <source>
        <dbReference type="Proteomes" id="UP001144372"/>
    </source>
</evidence>
<evidence type="ECO:0000313" key="2">
    <source>
        <dbReference type="EMBL" id="GLI32915.1"/>
    </source>
</evidence>
<dbReference type="InterPro" id="IPR013802">
    <property type="entry name" value="Formiminotransferase_C"/>
</dbReference>